<keyword evidence="5" id="KW-1185">Reference proteome</keyword>
<dbReference type="Pfam" id="PF00300">
    <property type="entry name" value="His_Phos_1"/>
    <property type="match status" value="1"/>
</dbReference>
<dbReference type="GO" id="GO:0045820">
    <property type="term" value="P:negative regulation of glycolytic process"/>
    <property type="evidence" value="ECO:0007669"/>
    <property type="project" value="TreeGrafter"/>
</dbReference>
<accession>A0A419VUG8</accession>
<keyword evidence="1" id="KW-0378">Hydrolase</keyword>
<feature type="active site" description="Tele-phosphohistidine intermediate" evidence="2">
    <location>
        <position position="9"/>
    </location>
</feature>
<dbReference type="PANTHER" id="PTHR46517">
    <property type="entry name" value="FRUCTOSE-2,6-BISPHOSPHATASE TIGAR"/>
    <property type="match status" value="1"/>
</dbReference>
<protein>
    <submittedName>
        <fullName evidence="4">Putative phosphoglycerate mutase</fullName>
    </submittedName>
</protein>
<dbReference type="InterPro" id="IPR051695">
    <property type="entry name" value="Phosphoglycerate_Mutase"/>
</dbReference>
<evidence type="ECO:0000256" key="1">
    <source>
        <dbReference type="ARBA" id="ARBA00022801"/>
    </source>
</evidence>
<dbReference type="Gene3D" id="3.40.50.1240">
    <property type="entry name" value="Phosphoglycerate mutase-like"/>
    <property type="match status" value="1"/>
</dbReference>
<dbReference type="OrthoDB" id="9782128at2"/>
<dbReference type="InterPro" id="IPR013078">
    <property type="entry name" value="His_Pase_superF_clade-1"/>
</dbReference>
<dbReference type="CDD" id="cd07067">
    <property type="entry name" value="HP_PGM_like"/>
    <property type="match status" value="1"/>
</dbReference>
<comment type="caution">
    <text evidence="4">The sequence shown here is derived from an EMBL/GenBank/DDBJ whole genome shotgun (WGS) entry which is preliminary data.</text>
</comment>
<dbReference type="GO" id="GO:0005829">
    <property type="term" value="C:cytosol"/>
    <property type="evidence" value="ECO:0007669"/>
    <property type="project" value="TreeGrafter"/>
</dbReference>
<proteinExistence type="predicted"/>
<dbReference type="GO" id="GO:0043456">
    <property type="term" value="P:regulation of pentose-phosphate shunt"/>
    <property type="evidence" value="ECO:0007669"/>
    <property type="project" value="TreeGrafter"/>
</dbReference>
<dbReference type="PROSITE" id="PS00175">
    <property type="entry name" value="PG_MUTASE"/>
    <property type="match status" value="1"/>
</dbReference>
<dbReference type="Proteomes" id="UP000283387">
    <property type="component" value="Unassembled WGS sequence"/>
</dbReference>
<dbReference type="RefSeq" id="WP_120275798.1">
    <property type="nucleotide sequence ID" value="NZ_RAPN01000006.1"/>
</dbReference>
<dbReference type="SMART" id="SM00855">
    <property type="entry name" value="PGAM"/>
    <property type="match status" value="1"/>
</dbReference>
<dbReference type="EMBL" id="RAPN01000006">
    <property type="protein sequence ID" value="RKD85125.1"/>
    <property type="molecule type" value="Genomic_DNA"/>
</dbReference>
<evidence type="ECO:0000313" key="4">
    <source>
        <dbReference type="EMBL" id="RKD85125.1"/>
    </source>
</evidence>
<evidence type="ECO:0000313" key="5">
    <source>
        <dbReference type="Proteomes" id="UP000283387"/>
    </source>
</evidence>
<evidence type="ECO:0000256" key="3">
    <source>
        <dbReference type="PIRSR" id="PIRSR613078-2"/>
    </source>
</evidence>
<feature type="binding site" evidence="3">
    <location>
        <begin position="8"/>
        <end position="15"/>
    </location>
    <ligand>
        <name>substrate</name>
    </ligand>
</feature>
<feature type="active site" description="Proton donor/acceptor" evidence="2">
    <location>
        <position position="83"/>
    </location>
</feature>
<dbReference type="InterPro" id="IPR001345">
    <property type="entry name" value="PG/BPGM_mutase_AS"/>
</dbReference>
<dbReference type="InterPro" id="IPR029033">
    <property type="entry name" value="His_PPase_superfam"/>
</dbReference>
<reference evidence="4 5" key="1">
    <citation type="submission" date="2018-09" db="EMBL/GenBank/DDBJ databases">
        <title>Genomic Encyclopedia of Archaeal and Bacterial Type Strains, Phase II (KMG-II): from individual species to whole genera.</title>
        <authorList>
            <person name="Goeker M."/>
        </authorList>
    </citation>
    <scope>NUCLEOTIDE SEQUENCE [LARGE SCALE GENOMIC DNA]</scope>
    <source>
        <strain evidence="4 5">DSM 27148</strain>
    </source>
</reference>
<dbReference type="SUPFAM" id="SSF53254">
    <property type="entry name" value="Phosphoglycerate mutase-like"/>
    <property type="match status" value="1"/>
</dbReference>
<evidence type="ECO:0000256" key="2">
    <source>
        <dbReference type="PIRSR" id="PIRSR613078-1"/>
    </source>
</evidence>
<organism evidence="4 5">
    <name type="scientific">Mangrovibacterium diazotrophicum</name>
    <dbReference type="NCBI Taxonomy" id="1261403"/>
    <lineage>
        <taxon>Bacteria</taxon>
        <taxon>Pseudomonadati</taxon>
        <taxon>Bacteroidota</taxon>
        <taxon>Bacteroidia</taxon>
        <taxon>Marinilabiliales</taxon>
        <taxon>Prolixibacteraceae</taxon>
        <taxon>Mangrovibacterium</taxon>
    </lineage>
</organism>
<dbReference type="GO" id="GO:0004331">
    <property type="term" value="F:fructose-2,6-bisphosphate 2-phosphatase activity"/>
    <property type="evidence" value="ECO:0007669"/>
    <property type="project" value="TreeGrafter"/>
</dbReference>
<name>A0A419VUG8_9BACT</name>
<sequence length="207" mass="23792">MIEFWLIRHGETVENAAGICQGQTPGTLNEDGIAQAKALGEYLKEEEFDFYYSSDLLRTMKTTQEVTKYHPEKEIIPEPLLRERYLAAWQGKPFPKNWKELDLPEGAETAEDLIARAEAFIQLIKEKHDGKKVFAMSHGGLIRAFWTVLHGFDHDSYYHWDAPKNTSISRFELNDDGSVKVVARNLAEHLETVQLEVKDKSQNGWQL</sequence>
<gene>
    <name evidence="4" type="ORF">BC643_4644</name>
</gene>
<dbReference type="PANTHER" id="PTHR46517:SF1">
    <property type="entry name" value="FRUCTOSE-2,6-BISPHOSPHATASE TIGAR"/>
    <property type="match status" value="1"/>
</dbReference>
<feature type="binding site" evidence="3">
    <location>
        <position position="58"/>
    </location>
    <ligand>
        <name>substrate</name>
    </ligand>
</feature>
<dbReference type="AlphaFoldDB" id="A0A419VUG8"/>